<sequence>MVTNRDLYITTERSDTMMVSPVSVPSNPLEALLRAISTMLCTLSSGGGCAVIQ</sequence>
<evidence type="ECO:0000313" key="2">
    <source>
        <dbReference type="Proteomes" id="UP000255467"/>
    </source>
</evidence>
<name>A0A378YLH3_9NOCA</name>
<protein>
    <submittedName>
        <fullName evidence="1">Uncharacterized protein</fullName>
    </submittedName>
</protein>
<dbReference type="AlphaFoldDB" id="A0A378YLH3"/>
<keyword evidence="2" id="KW-1185">Reference proteome</keyword>
<proteinExistence type="predicted"/>
<dbReference type="EMBL" id="UGRY01000002">
    <property type="protein sequence ID" value="SUA77281.1"/>
    <property type="molecule type" value="Genomic_DNA"/>
</dbReference>
<reference evidence="1 2" key="1">
    <citation type="submission" date="2018-06" db="EMBL/GenBank/DDBJ databases">
        <authorList>
            <consortium name="Pathogen Informatics"/>
            <person name="Doyle S."/>
        </authorList>
    </citation>
    <scope>NUCLEOTIDE SEQUENCE [LARGE SCALE GENOMIC DNA]</scope>
    <source>
        <strain evidence="1 2">NCTC1934</strain>
    </source>
</reference>
<accession>A0A378YLH3</accession>
<dbReference type="Proteomes" id="UP000255467">
    <property type="component" value="Unassembled WGS sequence"/>
</dbReference>
<evidence type="ECO:0000313" key="1">
    <source>
        <dbReference type="EMBL" id="SUA77281.1"/>
    </source>
</evidence>
<gene>
    <name evidence="1" type="ORF">NCTC1934_02950</name>
</gene>
<organism evidence="1 2">
    <name type="scientific">Nocardia otitidiscaviarum</name>
    <dbReference type="NCBI Taxonomy" id="1823"/>
    <lineage>
        <taxon>Bacteria</taxon>
        <taxon>Bacillati</taxon>
        <taxon>Actinomycetota</taxon>
        <taxon>Actinomycetes</taxon>
        <taxon>Mycobacteriales</taxon>
        <taxon>Nocardiaceae</taxon>
        <taxon>Nocardia</taxon>
    </lineage>
</organism>